<evidence type="ECO:0000313" key="4">
    <source>
        <dbReference type="Proteomes" id="UP000772434"/>
    </source>
</evidence>
<evidence type="ECO:0000259" key="2">
    <source>
        <dbReference type="PROSITE" id="PS51767"/>
    </source>
</evidence>
<evidence type="ECO:0000256" key="1">
    <source>
        <dbReference type="ARBA" id="ARBA00007447"/>
    </source>
</evidence>
<dbReference type="GO" id="GO:0004190">
    <property type="term" value="F:aspartic-type endopeptidase activity"/>
    <property type="evidence" value="ECO:0007669"/>
    <property type="project" value="InterPro"/>
</dbReference>
<dbReference type="PANTHER" id="PTHR47966">
    <property type="entry name" value="BETA-SITE APP-CLEAVING ENZYME, ISOFORM A-RELATED"/>
    <property type="match status" value="1"/>
</dbReference>
<reference evidence="3" key="1">
    <citation type="submission" date="2020-11" db="EMBL/GenBank/DDBJ databases">
        <authorList>
            <consortium name="DOE Joint Genome Institute"/>
            <person name="Ahrendt S."/>
            <person name="Riley R."/>
            <person name="Andreopoulos W."/>
            <person name="Labutti K."/>
            <person name="Pangilinan J."/>
            <person name="Ruiz-Duenas F.J."/>
            <person name="Barrasa J.M."/>
            <person name="Sanchez-Garcia M."/>
            <person name="Camarero S."/>
            <person name="Miyauchi S."/>
            <person name="Serrano A."/>
            <person name="Linde D."/>
            <person name="Babiker R."/>
            <person name="Drula E."/>
            <person name="Ayuso-Fernandez I."/>
            <person name="Pacheco R."/>
            <person name="Padilla G."/>
            <person name="Ferreira P."/>
            <person name="Barriuso J."/>
            <person name="Kellner H."/>
            <person name="Castanera R."/>
            <person name="Alfaro M."/>
            <person name="Ramirez L."/>
            <person name="Pisabarro A.G."/>
            <person name="Kuo A."/>
            <person name="Tritt A."/>
            <person name="Lipzen A."/>
            <person name="He G."/>
            <person name="Yan M."/>
            <person name="Ng V."/>
            <person name="Cullen D."/>
            <person name="Martin F."/>
            <person name="Rosso M.-N."/>
            <person name="Henrissat B."/>
            <person name="Hibbett D."/>
            <person name="Martinez A.T."/>
            <person name="Grigoriev I.V."/>
        </authorList>
    </citation>
    <scope>NUCLEOTIDE SEQUENCE</scope>
    <source>
        <strain evidence="3">AH 40177</strain>
    </source>
</reference>
<dbReference type="InterPro" id="IPR001461">
    <property type="entry name" value="Aspartic_peptidase_A1"/>
</dbReference>
<dbReference type="SUPFAM" id="SSF50630">
    <property type="entry name" value="Acid proteases"/>
    <property type="match status" value="1"/>
</dbReference>
<dbReference type="Pfam" id="PF00026">
    <property type="entry name" value="Asp"/>
    <property type="match status" value="2"/>
</dbReference>
<evidence type="ECO:0000313" key="3">
    <source>
        <dbReference type="EMBL" id="KAF9058356.1"/>
    </source>
</evidence>
<sequence length="371" mass="40384">MFNSLFKARAVIPFINCGSITKPDRSFDLDKALAKGIALRNKYRQNLINFQRNTGCLPQGWQIKQAVRYAEQLVYRGNEWTGYISIRTPPQQFLINIDMPLSSCVSPACSGKLKYKACLSLSSIKQPGSFSIKYADCSRVSGSIFKDTVAFGGVKVTEQCFLAVTAMSAEFTGSLVEGILGLGFPLLSNLHAEPFIQSAYAQGAIPRNKFSLCLGSAHSTNSELFLGGTNSTLYKDPIHFNAHVILAGFDTIIDSGTTIIYGPPTAVEKFYSTVPGAQRLGIPGTKLFYCVLSNSIPDVLFSWGGKSFAITKENFSLGTVEPGYTIGVITADLDISVRGNLWLLGNRLVFLQNVYTVFSFECNAIGFANLA</sequence>
<keyword evidence="4" id="KW-1185">Reference proteome</keyword>
<dbReference type="PROSITE" id="PS51767">
    <property type="entry name" value="PEPTIDASE_A1"/>
    <property type="match status" value="1"/>
</dbReference>
<protein>
    <submittedName>
        <fullName evidence="3">Aspartic peptidase domain-containing protein</fullName>
    </submittedName>
</protein>
<dbReference type="InterPro" id="IPR034164">
    <property type="entry name" value="Pepsin-like_dom"/>
</dbReference>
<dbReference type="OrthoDB" id="15189at2759"/>
<name>A0A9P5P4Y4_9AGAR</name>
<dbReference type="EMBL" id="JADNRY010000392">
    <property type="protein sequence ID" value="KAF9058356.1"/>
    <property type="molecule type" value="Genomic_DNA"/>
</dbReference>
<comment type="caution">
    <text evidence="3">The sequence shown here is derived from an EMBL/GenBank/DDBJ whole genome shotgun (WGS) entry which is preliminary data.</text>
</comment>
<dbReference type="PANTHER" id="PTHR47966:SF51">
    <property type="entry name" value="BETA-SITE APP-CLEAVING ENZYME, ISOFORM A-RELATED"/>
    <property type="match status" value="1"/>
</dbReference>
<dbReference type="InterPro" id="IPR033121">
    <property type="entry name" value="PEPTIDASE_A1"/>
</dbReference>
<dbReference type="AlphaFoldDB" id="A0A9P5P4Y4"/>
<dbReference type="InterPro" id="IPR021109">
    <property type="entry name" value="Peptidase_aspartic_dom_sf"/>
</dbReference>
<dbReference type="CDD" id="cd05471">
    <property type="entry name" value="pepsin_like"/>
    <property type="match status" value="1"/>
</dbReference>
<dbReference type="GO" id="GO:0006508">
    <property type="term" value="P:proteolysis"/>
    <property type="evidence" value="ECO:0007669"/>
    <property type="project" value="InterPro"/>
</dbReference>
<proteinExistence type="inferred from homology"/>
<accession>A0A9P5P4Y4</accession>
<dbReference type="Gene3D" id="2.40.70.10">
    <property type="entry name" value="Acid Proteases"/>
    <property type="match status" value="2"/>
</dbReference>
<gene>
    <name evidence="3" type="ORF">BDP27DRAFT_1386158</name>
</gene>
<comment type="similarity">
    <text evidence="1">Belongs to the peptidase A1 family.</text>
</comment>
<feature type="domain" description="Peptidase A1" evidence="2">
    <location>
        <begin position="80"/>
        <end position="368"/>
    </location>
</feature>
<organism evidence="3 4">
    <name type="scientific">Rhodocollybia butyracea</name>
    <dbReference type="NCBI Taxonomy" id="206335"/>
    <lineage>
        <taxon>Eukaryota</taxon>
        <taxon>Fungi</taxon>
        <taxon>Dikarya</taxon>
        <taxon>Basidiomycota</taxon>
        <taxon>Agaricomycotina</taxon>
        <taxon>Agaricomycetes</taxon>
        <taxon>Agaricomycetidae</taxon>
        <taxon>Agaricales</taxon>
        <taxon>Marasmiineae</taxon>
        <taxon>Omphalotaceae</taxon>
        <taxon>Rhodocollybia</taxon>
    </lineage>
</organism>
<dbReference type="Proteomes" id="UP000772434">
    <property type="component" value="Unassembled WGS sequence"/>
</dbReference>